<name>A0ABW1P1I8_9PSEU</name>
<reference evidence="3" key="1">
    <citation type="journal article" date="2019" name="Int. J. Syst. Evol. Microbiol.">
        <title>The Global Catalogue of Microorganisms (GCM) 10K type strain sequencing project: providing services to taxonomists for standard genome sequencing and annotation.</title>
        <authorList>
            <consortium name="The Broad Institute Genomics Platform"/>
            <consortium name="The Broad Institute Genome Sequencing Center for Infectious Disease"/>
            <person name="Wu L."/>
            <person name="Ma J."/>
        </authorList>
    </citation>
    <scope>NUCLEOTIDE SEQUENCE [LARGE SCALE GENOMIC DNA]</scope>
    <source>
        <strain evidence="3">CGMCC 4.7246</strain>
    </source>
</reference>
<feature type="compositionally biased region" description="Basic and acidic residues" evidence="1">
    <location>
        <begin position="66"/>
        <end position="81"/>
    </location>
</feature>
<protein>
    <recommendedName>
        <fullName evidence="4">Phage major capsid protein</fullName>
    </recommendedName>
</protein>
<feature type="non-terminal residue" evidence="2">
    <location>
        <position position="327"/>
    </location>
</feature>
<evidence type="ECO:0000256" key="1">
    <source>
        <dbReference type="SAM" id="MobiDB-lite"/>
    </source>
</evidence>
<dbReference type="EMBL" id="JBHSQO010000006">
    <property type="protein sequence ID" value="MFC6089455.1"/>
    <property type="molecule type" value="Genomic_DNA"/>
</dbReference>
<proteinExistence type="predicted"/>
<evidence type="ECO:0008006" key="4">
    <source>
        <dbReference type="Google" id="ProtNLM"/>
    </source>
</evidence>
<gene>
    <name evidence="2" type="ORF">ACFP3R_09260</name>
</gene>
<evidence type="ECO:0000313" key="2">
    <source>
        <dbReference type="EMBL" id="MFC6089455.1"/>
    </source>
</evidence>
<feature type="region of interest" description="Disordered" evidence="1">
    <location>
        <begin position="66"/>
        <end position="87"/>
    </location>
</feature>
<accession>A0ABW1P1I8</accession>
<dbReference type="SUPFAM" id="SSF56563">
    <property type="entry name" value="Major capsid protein gp5"/>
    <property type="match status" value="1"/>
</dbReference>
<sequence>MTLAQLIEQLRGQMATKLSERNQRAQRLAELRAQAQPDQAEVDQLRAAKTALDAELDQMQARLRDLEEEKERDEAADRLSREIAPGAGRPAYDRVARVGAEERTYRPDQDRRGVRFARDVAAAHLNDYAAQARLAQHMREEQVERSEAVAGAEERAVGTGAFTGLVVPQYLVDMFAPMATNGRPFADAVSHHDLPETGMTVEIGRGTTGTSVANQASENAAVSETDFDDTVLSVPVRTAAGQQTVSRQGVDRGVRVEDTIWADLIRRYHANLDSNLLNLATVGLSAVSTAVAYTDASPTALELYPKIPEALAGMEGALVDVATGENL</sequence>
<organism evidence="2 3">
    <name type="scientific">Saccharothrix lopnurensis</name>
    <dbReference type="NCBI Taxonomy" id="1670621"/>
    <lineage>
        <taxon>Bacteria</taxon>
        <taxon>Bacillati</taxon>
        <taxon>Actinomycetota</taxon>
        <taxon>Actinomycetes</taxon>
        <taxon>Pseudonocardiales</taxon>
        <taxon>Pseudonocardiaceae</taxon>
        <taxon>Saccharothrix</taxon>
    </lineage>
</organism>
<dbReference type="RefSeq" id="WP_380634642.1">
    <property type="nucleotide sequence ID" value="NZ_JBHSQO010000006.1"/>
</dbReference>
<dbReference type="Proteomes" id="UP001596220">
    <property type="component" value="Unassembled WGS sequence"/>
</dbReference>
<evidence type="ECO:0000313" key="3">
    <source>
        <dbReference type="Proteomes" id="UP001596220"/>
    </source>
</evidence>
<comment type="caution">
    <text evidence="2">The sequence shown here is derived from an EMBL/GenBank/DDBJ whole genome shotgun (WGS) entry which is preliminary data.</text>
</comment>
<keyword evidence="3" id="KW-1185">Reference proteome</keyword>